<keyword evidence="3" id="KW-1185">Reference proteome</keyword>
<dbReference type="AlphaFoldDB" id="A0A9W6C403"/>
<feature type="compositionally biased region" description="Basic and acidic residues" evidence="1">
    <location>
        <begin position="134"/>
        <end position="149"/>
    </location>
</feature>
<protein>
    <submittedName>
        <fullName evidence="2">Uncharacterized protein</fullName>
    </submittedName>
</protein>
<feature type="compositionally biased region" description="Low complexity" evidence="1">
    <location>
        <begin position="676"/>
        <end position="703"/>
    </location>
</feature>
<reference evidence="2 3" key="1">
    <citation type="journal article" date="2023" name="Commun. Biol.">
        <title>Reorganization of the ancestral sex-determining regions during the evolution of trioecy in Pleodorina starrii.</title>
        <authorList>
            <person name="Takahashi K."/>
            <person name="Suzuki S."/>
            <person name="Kawai-Toyooka H."/>
            <person name="Yamamoto K."/>
            <person name="Hamaji T."/>
            <person name="Ootsuki R."/>
            <person name="Yamaguchi H."/>
            <person name="Kawachi M."/>
            <person name="Higashiyama T."/>
            <person name="Nozaki H."/>
        </authorList>
    </citation>
    <scope>NUCLEOTIDE SEQUENCE [LARGE SCALE GENOMIC DNA]</scope>
    <source>
        <strain evidence="2 3">NIES-4479</strain>
    </source>
</reference>
<gene>
    <name evidence="2" type="primary">PLEST011986</name>
    <name evidence="2" type="ORF">PLESTB_001959800</name>
</gene>
<organism evidence="2 3">
    <name type="scientific">Pleodorina starrii</name>
    <dbReference type="NCBI Taxonomy" id="330485"/>
    <lineage>
        <taxon>Eukaryota</taxon>
        <taxon>Viridiplantae</taxon>
        <taxon>Chlorophyta</taxon>
        <taxon>core chlorophytes</taxon>
        <taxon>Chlorophyceae</taxon>
        <taxon>CS clade</taxon>
        <taxon>Chlamydomonadales</taxon>
        <taxon>Volvocaceae</taxon>
        <taxon>Pleodorina</taxon>
    </lineage>
</organism>
<feature type="region of interest" description="Disordered" evidence="1">
    <location>
        <begin position="369"/>
        <end position="405"/>
    </location>
</feature>
<evidence type="ECO:0000313" key="2">
    <source>
        <dbReference type="EMBL" id="GLC62920.1"/>
    </source>
</evidence>
<proteinExistence type="predicted"/>
<dbReference type="EMBL" id="BRXU01000077">
    <property type="protein sequence ID" value="GLC62920.1"/>
    <property type="molecule type" value="Genomic_DNA"/>
</dbReference>
<evidence type="ECO:0000256" key="1">
    <source>
        <dbReference type="SAM" id="MobiDB-lite"/>
    </source>
</evidence>
<feature type="compositionally biased region" description="Low complexity" evidence="1">
    <location>
        <begin position="204"/>
        <end position="217"/>
    </location>
</feature>
<feature type="compositionally biased region" description="Gly residues" evidence="1">
    <location>
        <begin position="183"/>
        <end position="193"/>
    </location>
</feature>
<feature type="compositionally biased region" description="Low complexity" evidence="1">
    <location>
        <begin position="160"/>
        <end position="182"/>
    </location>
</feature>
<dbReference type="Proteomes" id="UP001165080">
    <property type="component" value="Unassembled WGS sequence"/>
</dbReference>
<name>A0A9W6C403_9CHLO</name>
<feature type="region of interest" description="Disordered" evidence="1">
    <location>
        <begin position="134"/>
        <end position="240"/>
    </location>
</feature>
<sequence length="766" mass="78773">MAAGGGVQFLQSNVEEGPKGMAAYKPQNTEVIRKMLREQQRECQALHANPLFKEFRTPGSVRQKKFGKGYAVVEDSGMPQPFADPKSIEYEGQARMFELIKNTAIKEEKTRQGVWASFGAPYVPLGDPKELEKTLPELNRDKMGSREGNRNAPRRKNSKQSSQQQQAAAATAAAAAGSQQQPAGGGAAGGGGGSRRRRAGSGGAAAASDPRPGSPGSVGFRSDDDSLPGYGSSADADSHLSPAEAAIRAATREAEDTVNKQKSVMRFGVNDRAEASFPAAVLTSANVRAGRARSSVGAFVNRREAEEEVADPHRAYGQPPPVRRQLVPLPPAARRIINGGMMGAAGGGGGGEEGGLAGGDASTFFLTQQGGQQAAQDEERRRASLENGVGTTSQPYDGTGAGSTGGSGLIPGGMSLVGGSDGAFVPLVEPVVALRGDESNPVYKWHNDFVAVRQAGRQHLQAALYSRAAGRASVRTDSSNAAGLSTTLFGVLNLTQGRMPTYAAGGKVVSPYARLEAYQAAQEAARRNTKQKAVQALDPTEIRILQRFYDQLCALVEVQRMSDPLCLMVVSKVKSLLEAGVYLHKPMLVAVLEHVAAFAKGAGMMRYNRYLLAVLTFITKCVGLDVADLEEVVEQQGVSIVVYGTPAVPSKVTSEMVNALSGGADDDGHGAGSVSGGKAPAGGAPARTRSARVAARPGAAGAAHSGGGGAQSPAAPAAGEGSGGRSGGEDGEAVVQETLGAPEAMDLFAAAVAGGVGVGIGAGASG</sequence>
<comment type="caution">
    <text evidence="2">The sequence shown here is derived from an EMBL/GenBank/DDBJ whole genome shotgun (WGS) entry which is preliminary data.</text>
</comment>
<feature type="region of interest" description="Disordered" evidence="1">
    <location>
        <begin position="659"/>
        <end position="731"/>
    </location>
</feature>
<accession>A0A9W6C403</accession>
<evidence type="ECO:0000313" key="3">
    <source>
        <dbReference type="Proteomes" id="UP001165080"/>
    </source>
</evidence>